<dbReference type="EMBL" id="CADIKZ010000010">
    <property type="protein sequence ID" value="CAB3889869.1"/>
    <property type="molecule type" value="Genomic_DNA"/>
</dbReference>
<dbReference type="Pfam" id="PF21882">
    <property type="entry name" value="Gp53-like_C"/>
    <property type="match status" value="1"/>
</dbReference>
<proteinExistence type="predicted"/>
<organism evidence="2 4">
    <name type="scientific">Achromobacter pulmonis</name>
    <dbReference type="NCBI Taxonomy" id="1389932"/>
    <lineage>
        <taxon>Bacteria</taxon>
        <taxon>Pseudomonadati</taxon>
        <taxon>Pseudomonadota</taxon>
        <taxon>Betaproteobacteria</taxon>
        <taxon>Burkholderiales</taxon>
        <taxon>Alcaligenaceae</taxon>
        <taxon>Achromobacter</taxon>
    </lineage>
</organism>
<accession>A0A6S7DE03</accession>
<evidence type="ECO:0000259" key="1">
    <source>
        <dbReference type="Pfam" id="PF21882"/>
    </source>
</evidence>
<keyword evidence="4" id="KW-1185">Reference proteome</keyword>
<dbReference type="Proteomes" id="UP000494203">
    <property type="component" value="Unassembled WGS sequence"/>
</dbReference>
<evidence type="ECO:0000313" key="4">
    <source>
        <dbReference type="Proteomes" id="UP000494203"/>
    </source>
</evidence>
<protein>
    <recommendedName>
        <fullName evidence="1">Putative tail fiber protein gp53-like C-terminal domain-containing protein</fullName>
    </recommendedName>
</protein>
<dbReference type="InterPro" id="IPR054075">
    <property type="entry name" value="Gp53-like_C"/>
</dbReference>
<name>A0A6S7DE03_9BURK</name>
<evidence type="ECO:0000313" key="2">
    <source>
        <dbReference type="EMBL" id="CAB3889869.1"/>
    </source>
</evidence>
<dbReference type="AlphaFoldDB" id="A0A6S7DE03"/>
<dbReference type="Gene3D" id="2.60.40.3940">
    <property type="match status" value="1"/>
</dbReference>
<gene>
    <name evidence="2" type="ORF">LMG26788_03719</name>
    <name evidence="3" type="ORF">LMG26788_03785</name>
</gene>
<feature type="domain" description="Putative tail fiber protein gp53-like C-terminal" evidence="1">
    <location>
        <begin position="114"/>
        <end position="190"/>
    </location>
</feature>
<dbReference type="EMBL" id="CADIKZ010000010">
    <property type="protein sequence ID" value="CAB3891204.1"/>
    <property type="molecule type" value="Genomic_DNA"/>
</dbReference>
<sequence length="203" mass="20467">MRWQQAGGSYNYDSTFATAIGGYPKGAILLNSAGTGFWLNGADNNTTDPDSGGTNWTAVISNAASTTAAGIIAIATTAQAQAMTSDVVALTPKKLADAFAGSRQGVTANGYQILPNGLILQWASGAQQTVPQNSSNTNISITLPIPFPNAALFALGTCRYVSGTHGYTTTVSLSTSAAVVDASNGSVSGGNAVLVPGVLVVGY</sequence>
<evidence type="ECO:0000313" key="3">
    <source>
        <dbReference type="EMBL" id="CAB3891204.1"/>
    </source>
</evidence>
<reference evidence="2 4" key="1">
    <citation type="submission" date="2020-04" db="EMBL/GenBank/DDBJ databases">
        <authorList>
            <person name="De Canck E."/>
        </authorList>
    </citation>
    <scope>NUCLEOTIDE SEQUENCE [LARGE SCALE GENOMIC DNA]</scope>
    <source>
        <strain evidence="2 4">LMG 26788</strain>
    </source>
</reference>